<feature type="transmembrane region" description="Helical" evidence="6">
    <location>
        <begin position="285"/>
        <end position="303"/>
    </location>
</feature>
<keyword evidence="9" id="KW-1185">Reference proteome</keyword>
<feature type="transmembrane region" description="Helical" evidence="6">
    <location>
        <begin position="167"/>
        <end position="185"/>
    </location>
</feature>
<keyword evidence="4 6" id="KW-0472">Membrane</keyword>
<dbReference type="SUPFAM" id="SSF103473">
    <property type="entry name" value="MFS general substrate transporter"/>
    <property type="match status" value="1"/>
</dbReference>
<feature type="transmembrane region" description="Helical" evidence="6">
    <location>
        <begin position="81"/>
        <end position="99"/>
    </location>
</feature>
<evidence type="ECO:0000256" key="2">
    <source>
        <dbReference type="ARBA" id="ARBA00022692"/>
    </source>
</evidence>
<feature type="transmembrane region" description="Helical" evidence="6">
    <location>
        <begin position="224"/>
        <end position="244"/>
    </location>
</feature>
<sequence length="437" mass="43732">MTTAAAAMPNARRGTIPVFAAATAVTVSNIYFTQPLLEQIARSFHISAAAAGLVATAGQIGYALGIVAIVPLADGARLRRLSAVLLTVTALALVAGAFAPSITLLSMAALILSATTVLPQVIMPTAVSMAAKGQAGRVLGAIGTALTMGALVSRSVSGVLAEITGTWRAGFLFSALATAAMLLILPRYMPAGAGREAGESPGYRRLLGSLPGLFPRYPALRMSAALGGLVFAAFSGFWAMLAFHLTQQPIGLGSAAVGLFGIAAVPGALAARYSGRMADRWGPTAVNAVSLTSVALALALFLVAGDSLVALLVGCNLLGYGTTSGQIANQVRVFTAGPEVRARLNTLYMFSVFAGGATGTAVAGALFAAYGWSGAIGGGFGFLGLAVVVLALHTRRTRGGSVVADDADSAMDAGTSGGPSLPGPDLAAVAGQEAPGR</sequence>
<keyword evidence="3 6" id="KW-1133">Transmembrane helix</keyword>
<feature type="region of interest" description="Disordered" evidence="5">
    <location>
        <begin position="408"/>
        <end position="437"/>
    </location>
</feature>
<organism evidence="8 9">
    <name type="scientific">Actinacidiphila cocklensis</name>
    <dbReference type="NCBI Taxonomy" id="887465"/>
    <lineage>
        <taxon>Bacteria</taxon>
        <taxon>Bacillati</taxon>
        <taxon>Actinomycetota</taxon>
        <taxon>Actinomycetes</taxon>
        <taxon>Kitasatosporales</taxon>
        <taxon>Streptomycetaceae</taxon>
        <taxon>Actinacidiphila</taxon>
    </lineage>
</organism>
<dbReference type="AlphaFoldDB" id="A0A9W4DIT6"/>
<dbReference type="EMBL" id="CAJSLV010000001">
    <property type="protein sequence ID" value="CAG6390902.1"/>
    <property type="molecule type" value="Genomic_DNA"/>
</dbReference>
<dbReference type="RefSeq" id="WP_251484024.1">
    <property type="nucleotide sequence ID" value="NZ_CAJSLV010000001.1"/>
</dbReference>
<evidence type="ECO:0000313" key="9">
    <source>
        <dbReference type="Proteomes" id="UP001152519"/>
    </source>
</evidence>
<evidence type="ECO:0000313" key="8">
    <source>
        <dbReference type="EMBL" id="CAG6390902.1"/>
    </source>
</evidence>
<dbReference type="Proteomes" id="UP001152519">
    <property type="component" value="Unassembled WGS sequence"/>
</dbReference>
<evidence type="ECO:0000256" key="3">
    <source>
        <dbReference type="ARBA" id="ARBA00022989"/>
    </source>
</evidence>
<dbReference type="PROSITE" id="PS50850">
    <property type="entry name" value="MFS"/>
    <property type="match status" value="1"/>
</dbReference>
<dbReference type="PANTHER" id="PTHR42910">
    <property type="entry name" value="TRANSPORTER SCO4007-RELATED"/>
    <property type="match status" value="1"/>
</dbReference>
<evidence type="ECO:0000256" key="1">
    <source>
        <dbReference type="ARBA" id="ARBA00004651"/>
    </source>
</evidence>
<dbReference type="GO" id="GO:0022857">
    <property type="term" value="F:transmembrane transporter activity"/>
    <property type="evidence" value="ECO:0007669"/>
    <property type="project" value="InterPro"/>
</dbReference>
<evidence type="ECO:0000256" key="6">
    <source>
        <dbReference type="SAM" id="Phobius"/>
    </source>
</evidence>
<feature type="transmembrane region" description="Helical" evidence="6">
    <location>
        <begin position="375"/>
        <end position="392"/>
    </location>
</feature>
<evidence type="ECO:0000259" key="7">
    <source>
        <dbReference type="PROSITE" id="PS50850"/>
    </source>
</evidence>
<feature type="transmembrane region" description="Helical" evidence="6">
    <location>
        <begin position="14"/>
        <end position="32"/>
    </location>
</feature>
<comment type="subcellular location">
    <subcellularLocation>
        <location evidence="1">Cell membrane</location>
        <topology evidence="1">Multi-pass membrane protein</topology>
    </subcellularLocation>
</comment>
<name>A0A9W4DIT6_9ACTN</name>
<dbReference type="PANTHER" id="PTHR42910:SF1">
    <property type="entry name" value="MAJOR FACILITATOR SUPERFAMILY (MFS) PROFILE DOMAIN-CONTAINING PROTEIN"/>
    <property type="match status" value="1"/>
</dbReference>
<feature type="transmembrane region" description="Helical" evidence="6">
    <location>
        <begin position="250"/>
        <end position="273"/>
    </location>
</feature>
<feature type="domain" description="Major facilitator superfamily (MFS) profile" evidence="7">
    <location>
        <begin position="15"/>
        <end position="396"/>
    </location>
</feature>
<dbReference type="GO" id="GO:0005886">
    <property type="term" value="C:plasma membrane"/>
    <property type="evidence" value="ECO:0007669"/>
    <property type="project" value="UniProtKB-SubCell"/>
</dbReference>
<feature type="transmembrane region" description="Helical" evidence="6">
    <location>
        <begin position="347"/>
        <end position="369"/>
    </location>
</feature>
<feature type="transmembrane region" description="Helical" evidence="6">
    <location>
        <begin position="309"/>
        <end position="327"/>
    </location>
</feature>
<feature type="transmembrane region" description="Helical" evidence="6">
    <location>
        <begin position="138"/>
        <end position="161"/>
    </location>
</feature>
<keyword evidence="2 6" id="KW-0812">Transmembrane</keyword>
<feature type="transmembrane region" description="Helical" evidence="6">
    <location>
        <begin position="44"/>
        <end position="69"/>
    </location>
</feature>
<proteinExistence type="predicted"/>
<protein>
    <submittedName>
        <fullName evidence="8">Predicted arabinose efflux permease, MFS family</fullName>
    </submittedName>
</protein>
<evidence type="ECO:0000256" key="5">
    <source>
        <dbReference type="SAM" id="MobiDB-lite"/>
    </source>
</evidence>
<dbReference type="InterPro" id="IPR036259">
    <property type="entry name" value="MFS_trans_sf"/>
</dbReference>
<comment type="caution">
    <text evidence="8">The sequence shown here is derived from an EMBL/GenBank/DDBJ whole genome shotgun (WGS) entry which is preliminary data.</text>
</comment>
<dbReference type="InterPro" id="IPR020846">
    <property type="entry name" value="MFS_dom"/>
</dbReference>
<evidence type="ECO:0000256" key="4">
    <source>
        <dbReference type="ARBA" id="ARBA00023136"/>
    </source>
</evidence>
<reference evidence="8" key="1">
    <citation type="submission" date="2021-05" db="EMBL/GenBank/DDBJ databases">
        <authorList>
            <person name="Arsene-Ploetze F."/>
        </authorList>
    </citation>
    <scope>NUCLEOTIDE SEQUENCE</scope>
    <source>
        <strain evidence="8">DSM 42138</strain>
    </source>
</reference>
<dbReference type="Gene3D" id="1.20.1250.20">
    <property type="entry name" value="MFS general substrate transporter like domains"/>
    <property type="match status" value="1"/>
</dbReference>
<dbReference type="InterPro" id="IPR011701">
    <property type="entry name" value="MFS"/>
</dbReference>
<dbReference type="Pfam" id="PF07690">
    <property type="entry name" value="MFS_1"/>
    <property type="match status" value="1"/>
</dbReference>
<dbReference type="CDD" id="cd17324">
    <property type="entry name" value="MFS_NepI_like"/>
    <property type="match status" value="1"/>
</dbReference>
<gene>
    <name evidence="8" type="ORF">SCOCK_10370</name>
</gene>
<accession>A0A9W4DIT6</accession>
<feature type="transmembrane region" description="Helical" evidence="6">
    <location>
        <begin position="105"/>
        <end position="126"/>
    </location>
</feature>